<dbReference type="AlphaFoldDB" id="A0A835HMC6"/>
<dbReference type="PANTHER" id="PTHR31286">
    <property type="entry name" value="GLYCINE-RICH CELL WALL STRUCTURAL PROTEIN 1.8-LIKE"/>
    <property type="match status" value="1"/>
</dbReference>
<dbReference type="InterPro" id="IPR040256">
    <property type="entry name" value="At4g02000-like"/>
</dbReference>
<sequence length="152" mass="16871">MDLYELENPSKGNTTTQDTFQALQAVNTEKSTATPTNITAIVAHPNRNEPRIANSVSFADKVGVKRGLETSTTWEGILHDTDLRNILGGGPWRFGDQILHLSKWTLDFDPAIQCSSTAFAWIKFPKLGQQYWDYEILMSMGRALGSPVGVDK</sequence>
<dbReference type="EMBL" id="JADFTS010000006">
    <property type="protein sequence ID" value="KAF9601521.1"/>
    <property type="molecule type" value="Genomic_DNA"/>
</dbReference>
<reference evidence="1 2" key="1">
    <citation type="submission" date="2020-10" db="EMBL/GenBank/DDBJ databases">
        <title>The Coptis chinensis genome and diversification of protoberbering-type alkaloids.</title>
        <authorList>
            <person name="Wang B."/>
            <person name="Shu S."/>
            <person name="Song C."/>
            <person name="Liu Y."/>
        </authorList>
    </citation>
    <scope>NUCLEOTIDE SEQUENCE [LARGE SCALE GENOMIC DNA]</scope>
    <source>
        <strain evidence="1">HL-2020</strain>
        <tissue evidence="1">Leaf</tissue>
    </source>
</reference>
<gene>
    <name evidence="1" type="ORF">IFM89_020316</name>
</gene>
<accession>A0A835HMC6</accession>
<dbReference type="PANTHER" id="PTHR31286:SF99">
    <property type="entry name" value="DUF4283 DOMAIN-CONTAINING PROTEIN"/>
    <property type="match status" value="1"/>
</dbReference>
<organism evidence="1 2">
    <name type="scientific">Coptis chinensis</name>
    <dbReference type="NCBI Taxonomy" id="261450"/>
    <lineage>
        <taxon>Eukaryota</taxon>
        <taxon>Viridiplantae</taxon>
        <taxon>Streptophyta</taxon>
        <taxon>Embryophyta</taxon>
        <taxon>Tracheophyta</taxon>
        <taxon>Spermatophyta</taxon>
        <taxon>Magnoliopsida</taxon>
        <taxon>Ranunculales</taxon>
        <taxon>Ranunculaceae</taxon>
        <taxon>Coptidoideae</taxon>
        <taxon>Coptis</taxon>
    </lineage>
</organism>
<dbReference type="Proteomes" id="UP000631114">
    <property type="component" value="Unassembled WGS sequence"/>
</dbReference>
<evidence type="ECO:0000313" key="1">
    <source>
        <dbReference type="EMBL" id="KAF9601521.1"/>
    </source>
</evidence>
<name>A0A835HMC6_9MAGN</name>
<proteinExistence type="predicted"/>
<evidence type="ECO:0008006" key="3">
    <source>
        <dbReference type="Google" id="ProtNLM"/>
    </source>
</evidence>
<comment type="caution">
    <text evidence="1">The sequence shown here is derived from an EMBL/GenBank/DDBJ whole genome shotgun (WGS) entry which is preliminary data.</text>
</comment>
<protein>
    <recommendedName>
        <fullName evidence="3">DUF4283 domain-containing protein</fullName>
    </recommendedName>
</protein>
<keyword evidence="2" id="KW-1185">Reference proteome</keyword>
<evidence type="ECO:0000313" key="2">
    <source>
        <dbReference type="Proteomes" id="UP000631114"/>
    </source>
</evidence>
<dbReference type="OrthoDB" id="10677488at2759"/>